<keyword evidence="2" id="KW-1185">Reference proteome</keyword>
<evidence type="ECO:0000313" key="1">
    <source>
        <dbReference type="EMBL" id="KXN66887.1"/>
    </source>
</evidence>
<accession>A0A137NVU7</accession>
<dbReference type="AlphaFoldDB" id="A0A137NVU7"/>
<name>A0A137NVU7_CONC2</name>
<organism evidence="1 2">
    <name type="scientific">Conidiobolus coronatus (strain ATCC 28846 / CBS 209.66 / NRRL 28638)</name>
    <name type="common">Delacroixia coronata</name>
    <dbReference type="NCBI Taxonomy" id="796925"/>
    <lineage>
        <taxon>Eukaryota</taxon>
        <taxon>Fungi</taxon>
        <taxon>Fungi incertae sedis</taxon>
        <taxon>Zoopagomycota</taxon>
        <taxon>Entomophthoromycotina</taxon>
        <taxon>Entomophthoromycetes</taxon>
        <taxon>Entomophthorales</taxon>
        <taxon>Ancylistaceae</taxon>
        <taxon>Conidiobolus</taxon>
    </lineage>
</organism>
<protein>
    <recommendedName>
        <fullName evidence="3">F-box domain-containing protein</fullName>
    </recommendedName>
</protein>
<gene>
    <name evidence="1" type="ORF">CONCODRAFT_11175</name>
</gene>
<dbReference type="InterPro" id="IPR032675">
    <property type="entry name" value="LRR_dom_sf"/>
</dbReference>
<proteinExistence type="predicted"/>
<reference evidence="1 2" key="1">
    <citation type="journal article" date="2015" name="Genome Biol. Evol.">
        <title>Phylogenomic analyses indicate that early fungi evolved digesting cell walls of algal ancestors of land plants.</title>
        <authorList>
            <person name="Chang Y."/>
            <person name="Wang S."/>
            <person name="Sekimoto S."/>
            <person name="Aerts A.L."/>
            <person name="Choi C."/>
            <person name="Clum A."/>
            <person name="LaButti K.M."/>
            <person name="Lindquist E.A."/>
            <person name="Yee Ngan C."/>
            <person name="Ohm R.A."/>
            <person name="Salamov A.A."/>
            <person name="Grigoriev I.V."/>
            <person name="Spatafora J.W."/>
            <person name="Berbee M.L."/>
        </authorList>
    </citation>
    <scope>NUCLEOTIDE SEQUENCE [LARGE SCALE GENOMIC DNA]</scope>
    <source>
        <strain evidence="1 2">NRRL 28638</strain>
    </source>
</reference>
<dbReference type="Proteomes" id="UP000070444">
    <property type="component" value="Unassembled WGS sequence"/>
</dbReference>
<dbReference type="OrthoDB" id="27842at2759"/>
<dbReference type="Gene3D" id="3.80.10.10">
    <property type="entry name" value="Ribonuclease Inhibitor"/>
    <property type="match status" value="2"/>
</dbReference>
<dbReference type="SUPFAM" id="SSF52047">
    <property type="entry name" value="RNI-like"/>
    <property type="match status" value="1"/>
</dbReference>
<sequence>MSRNSQSKEDSPIKLGVNQKSVNIKKTRKVLEHSGESIKRNGIWNIDSILSNIFGYTDRKNLIEFNTVCKKWNYLTTPVIHSAMKLQRSAAIKNKVHGKSIKKAAKVDLEVAECIKNNSKHAKFLKEFEFNRKLEPQRAIEFFEAFNFITKLTIDRLKMGQDQFLGMIHPLNYLEELNLSRLTIKWINSIKFYTYDVKLPSTLKKLGLEAINLTGNPQLFSQVINSHSNLVEFKSKMHNETNFLKPFLKNYPSLKVFEYENQKLGNLLDIINIFESNPQLLALKLEINLWNKYLSLIYSSAYQVEDPVIYLKLRKSTNIKKLAISCRNLNERSLDSILQNCPQLKDLDIKIPFVWKDWMHLIAKRCVKLEHLKVSMTVILSGIDPERKLQEMFQRDILINNHSAYTNTITSLTLDQFDFHFAKAEYFNSFTKLKSINFSRQQYTNSYAFCPKIEFNEELWPNYSINIRKRNSDIDVELTRLKY</sequence>
<evidence type="ECO:0008006" key="3">
    <source>
        <dbReference type="Google" id="ProtNLM"/>
    </source>
</evidence>
<dbReference type="EMBL" id="KQ964680">
    <property type="protein sequence ID" value="KXN66887.1"/>
    <property type="molecule type" value="Genomic_DNA"/>
</dbReference>
<evidence type="ECO:0000313" key="2">
    <source>
        <dbReference type="Proteomes" id="UP000070444"/>
    </source>
</evidence>